<sequence>MEFKNGQIIPLEGGKKATIIKKLGEGGQGIVYSVKIDGKDYALKWYTFRFQNKKGFRKNLQENIKNGAPDSKFLWPLYLTEEINNSFGYVMELRPAKFSDFSDILNNKVRFNSTEKLITAALNIVNAFRTLHRKGLSYQDLNDGNFFIDVNTGDVLICDNDNVTPDGIKNPGNIGGKPGYMAPEIVCAKSYPNSLTDSHSLAVILFKLFCRHDPLMGKLYVDSVCITEKREWELYGKAPVFIFDPNDKSNRPIQGVHPNPIKLWPRYPKFLQDAFIKSFCEGLKNPNQRLPENEWQKLLIRFRGTLLRCPHCSSEVCLAMVPRGTSIKFDCGSSYSYPFTLETDKYKLPVFPGAKLYKCQVTKDNDDYSTVCGEVIMNKKNPALWGIKNNTDKAWKFKTPDGEIKEIATGSVIPVANGIEVTFDGITTKVSK</sequence>
<dbReference type="HOGENOM" id="CLU_586510_0_0_12"/>
<dbReference type="EMBL" id="CP002631">
    <property type="protein sequence ID" value="AEB13285.1"/>
    <property type="molecule type" value="Genomic_DNA"/>
</dbReference>
<dbReference type="AlphaFoldDB" id="F2NV50"/>
<dbReference type="STRING" id="869209.Tresu_0328"/>
<dbReference type="InterPro" id="IPR000719">
    <property type="entry name" value="Prot_kinase_dom"/>
</dbReference>
<dbReference type="GO" id="GO:0005524">
    <property type="term" value="F:ATP binding"/>
    <property type="evidence" value="ECO:0007669"/>
    <property type="project" value="UniProtKB-KW"/>
</dbReference>
<dbReference type="RefSeq" id="WP_013700594.1">
    <property type="nucleotide sequence ID" value="NC_015385.1"/>
</dbReference>
<keyword evidence="2" id="KW-0808">Transferase</keyword>
<reference evidence="8" key="2">
    <citation type="submission" date="2011-04" db="EMBL/GenBank/DDBJ databases">
        <title>The complete genome of chromosome of Treponema succinifaciens DSM 2489.</title>
        <authorList>
            <person name="Lucas S."/>
            <person name="Copeland A."/>
            <person name="Lapidus A."/>
            <person name="Bruce D."/>
            <person name="Goodwin L."/>
            <person name="Pitluck S."/>
            <person name="Peters L."/>
            <person name="Kyrpides N."/>
            <person name="Mavromatis K."/>
            <person name="Ivanova N."/>
            <person name="Ovchinnikova G."/>
            <person name="Teshima H."/>
            <person name="Detter J.C."/>
            <person name="Tapia R."/>
            <person name="Han C."/>
            <person name="Land M."/>
            <person name="Hauser L."/>
            <person name="Markowitz V."/>
            <person name="Cheng J.-F."/>
            <person name="Hugenholtz P."/>
            <person name="Woyke T."/>
            <person name="Wu D."/>
            <person name="Gronow S."/>
            <person name="Wellnitz S."/>
            <person name="Brambilla E."/>
            <person name="Klenk H.-P."/>
            <person name="Eisen J.A."/>
        </authorList>
    </citation>
    <scope>NUCLEOTIDE SEQUENCE [LARGE SCALE GENOMIC DNA]</scope>
    <source>
        <strain evidence="8">ATCC 33096 / DSM 2489 / 6091</strain>
    </source>
</reference>
<dbReference type="Gene3D" id="1.10.510.10">
    <property type="entry name" value="Transferase(Phosphotransferase) domain 1"/>
    <property type="match status" value="1"/>
</dbReference>
<evidence type="ECO:0000256" key="4">
    <source>
        <dbReference type="ARBA" id="ARBA00022777"/>
    </source>
</evidence>
<evidence type="ECO:0000313" key="8">
    <source>
        <dbReference type="Proteomes" id="UP000006852"/>
    </source>
</evidence>
<feature type="domain" description="Protein kinase" evidence="6">
    <location>
        <begin position="17"/>
        <end position="302"/>
    </location>
</feature>
<dbReference type="PANTHER" id="PTHR24353">
    <property type="entry name" value="CYCLIC NUCLEOTIDE-DEPENDENT PROTEIN KINASE"/>
    <property type="match status" value="1"/>
</dbReference>
<gene>
    <name evidence="7" type="ordered locus">Tresu_0328</name>
</gene>
<dbReference type="SUPFAM" id="SSF56112">
    <property type="entry name" value="Protein kinase-like (PK-like)"/>
    <property type="match status" value="1"/>
</dbReference>
<dbReference type="PROSITE" id="PS50011">
    <property type="entry name" value="PROTEIN_KINASE_DOM"/>
    <property type="match status" value="1"/>
</dbReference>
<evidence type="ECO:0000256" key="3">
    <source>
        <dbReference type="ARBA" id="ARBA00022741"/>
    </source>
</evidence>
<evidence type="ECO:0000259" key="6">
    <source>
        <dbReference type="PROSITE" id="PS50011"/>
    </source>
</evidence>
<protein>
    <submittedName>
        <fullName evidence="7">Serine/threonine protein kinase</fullName>
    </submittedName>
</protein>
<dbReference type="SMART" id="SM00220">
    <property type="entry name" value="S_TKc"/>
    <property type="match status" value="1"/>
</dbReference>
<name>F2NV50_TRES6</name>
<dbReference type="InterPro" id="IPR011009">
    <property type="entry name" value="Kinase-like_dom_sf"/>
</dbReference>
<dbReference type="GeneID" id="302997546"/>
<organism evidence="7 8">
    <name type="scientific">Treponema succinifaciens (strain ATCC 33096 / DSM 2489 / 6091)</name>
    <dbReference type="NCBI Taxonomy" id="869209"/>
    <lineage>
        <taxon>Bacteria</taxon>
        <taxon>Pseudomonadati</taxon>
        <taxon>Spirochaetota</taxon>
        <taxon>Spirochaetia</taxon>
        <taxon>Spirochaetales</taxon>
        <taxon>Treponemataceae</taxon>
        <taxon>Treponema</taxon>
    </lineage>
</organism>
<reference evidence="7 8" key="1">
    <citation type="journal article" date="2011" name="Stand. Genomic Sci.">
        <title>Complete genome sequence of Treponema succinifaciens type strain (6091).</title>
        <authorList>
            <person name="Han C."/>
            <person name="Gronow S."/>
            <person name="Teshima H."/>
            <person name="Lapidus A."/>
            <person name="Nolan M."/>
            <person name="Lucas S."/>
            <person name="Hammon N."/>
            <person name="Deshpande S."/>
            <person name="Cheng J.F."/>
            <person name="Zeytun A."/>
            <person name="Tapia R."/>
            <person name="Goodwin L."/>
            <person name="Pitluck S."/>
            <person name="Liolios K."/>
            <person name="Pagani I."/>
            <person name="Ivanova N."/>
            <person name="Mavromatis K."/>
            <person name="Mikhailova N."/>
            <person name="Huntemann M."/>
            <person name="Pati A."/>
            <person name="Chen A."/>
            <person name="Palaniappan K."/>
            <person name="Land M."/>
            <person name="Hauser L."/>
            <person name="Brambilla E.M."/>
            <person name="Rohde M."/>
            <person name="Goker M."/>
            <person name="Woyke T."/>
            <person name="Bristow J."/>
            <person name="Eisen J.A."/>
            <person name="Markowitz V."/>
            <person name="Hugenholtz P."/>
            <person name="Kyrpides N.C."/>
            <person name="Klenk H.P."/>
            <person name="Detter J.C."/>
        </authorList>
    </citation>
    <scope>NUCLEOTIDE SEQUENCE [LARGE SCALE GENOMIC DNA]</scope>
    <source>
        <strain evidence="8">ATCC 33096 / DSM 2489 / 6091</strain>
    </source>
</reference>
<evidence type="ECO:0000256" key="2">
    <source>
        <dbReference type="ARBA" id="ARBA00022679"/>
    </source>
</evidence>
<evidence type="ECO:0000256" key="5">
    <source>
        <dbReference type="ARBA" id="ARBA00022840"/>
    </source>
</evidence>
<keyword evidence="1 7" id="KW-0723">Serine/threonine-protein kinase</keyword>
<keyword evidence="5" id="KW-0067">ATP-binding</keyword>
<dbReference type="eggNOG" id="COG4248">
    <property type="taxonomic scope" value="Bacteria"/>
</dbReference>
<keyword evidence="8" id="KW-1185">Reference proteome</keyword>
<dbReference type="OrthoDB" id="9805504at2"/>
<evidence type="ECO:0000256" key="1">
    <source>
        <dbReference type="ARBA" id="ARBA00022527"/>
    </source>
</evidence>
<keyword evidence="4 7" id="KW-0418">Kinase</keyword>
<keyword evidence="3" id="KW-0547">Nucleotide-binding</keyword>
<proteinExistence type="predicted"/>
<dbReference type="KEGG" id="tsu:Tresu_0328"/>
<dbReference type="Proteomes" id="UP000006852">
    <property type="component" value="Chromosome"/>
</dbReference>
<dbReference type="Pfam" id="PF00069">
    <property type="entry name" value="Pkinase"/>
    <property type="match status" value="1"/>
</dbReference>
<evidence type="ECO:0000313" key="7">
    <source>
        <dbReference type="EMBL" id="AEB13285.1"/>
    </source>
</evidence>
<dbReference type="PANTHER" id="PTHR24353:SF147">
    <property type="entry name" value="CGMP-DEPENDENT SERINE_THREONIN PROTEIN KINASE-RELATED"/>
    <property type="match status" value="1"/>
</dbReference>
<accession>F2NV50</accession>
<dbReference type="GO" id="GO:0004674">
    <property type="term" value="F:protein serine/threonine kinase activity"/>
    <property type="evidence" value="ECO:0007669"/>
    <property type="project" value="UniProtKB-KW"/>
</dbReference>